<dbReference type="InParanoid" id="A0A5J5ETE5"/>
<sequence>MLSTPIPSPLTALVSNPLYLWLGVLLILLSAVRLLLPLRKPKGRDAAGTPPRSISPKPREKDHPNTSRTAAEIAAFGRFPDYAKLSGVPLPKPYPEFDIHKALPRPYRPFRWAYHQTMSFKKLEPDWWLELENTYISRIAQRKALFAQHGSNVLQALPGSEAACTELMEMALQFLVTRYPHYFTLTQSSTNASEILTNKILQKSFSIRDHHPLHVLLENIPEDFAITLPSPTTTGDYVFVAGVICSSLGWNLATKIGKTLSQIHAPVPDYAEKMSKSMDRFFSKLPCNAPIQRGSWGLEHGQPLYMPADDDDAHTHLRGGGVQDPLLKPEDVFLRVDWQTLRRIPLSGAVVFNFKALFTRLDEFRDEPGVPALVLEILEQGKRSLMLYKGTWHVEHVAVPALRAWKEEQLAKGLVQAGCEVATLEAYPWFDGWRGKWTSQQGF</sequence>
<evidence type="ECO:0000256" key="2">
    <source>
        <dbReference type="SAM" id="Phobius"/>
    </source>
</evidence>
<keyword evidence="2" id="KW-0812">Transmembrane</keyword>
<dbReference type="OrthoDB" id="5043642at2759"/>
<comment type="caution">
    <text evidence="3">The sequence shown here is derived from an EMBL/GenBank/DDBJ whole genome shotgun (WGS) entry which is preliminary data.</text>
</comment>
<protein>
    <recommendedName>
        <fullName evidence="5">HRQ family protein</fullName>
    </recommendedName>
</protein>
<accession>A0A5J5ETE5</accession>
<dbReference type="Pfam" id="PF11927">
    <property type="entry name" value="HODM_asu-like"/>
    <property type="match status" value="1"/>
</dbReference>
<evidence type="ECO:0000313" key="3">
    <source>
        <dbReference type="EMBL" id="KAA8903333.1"/>
    </source>
</evidence>
<dbReference type="EMBL" id="VXIS01000119">
    <property type="protein sequence ID" value="KAA8903333.1"/>
    <property type="molecule type" value="Genomic_DNA"/>
</dbReference>
<proteinExistence type="predicted"/>
<dbReference type="InterPro" id="IPR021848">
    <property type="entry name" value="HODM_asu-like"/>
</dbReference>
<feature type="transmembrane region" description="Helical" evidence="2">
    <location>
        <begin position="18"/>
        <end position="36"/>
    </location>
</feature>
<keyword evidence="4" id="KW-1185">Reference proteome</keyword>
<keyword evidence="2" id="KW-1133">Transmembrane helix</keyword>
<evidence type="ECO:0008006" key="5">
    <source>
        <dbReference type="Google" id="ProtNLM"/>
    </source>
</evidence>
<dbReference type="AlphaFoldDB" id="A0A5J5ETE5"/>
<keyword evidence="2" id="KW-0472">Membrane</keyword>
<dbReference type="Proteomes" id="UP000326924">
    <property type="component" value="Unassembled WGS sequence"/>
</dbReference>
<evidence type="ECO:0000256" key="1">
    <source>
        <dbReference type="SAM" id="MobiDB-lite"/>
    </source>
</evidence>
<organism evidence="3 4">
    <name type="scientific">Sphaerosporella brunnea</name>
    <dbReference type="NCBI Taxonomy" id="1250544"/>
    <lineage>
        <taxon>Eukaryota</taxon>
        <taxon>Fungi</taxon>
        <taxon>Dikarya</taxon>
        <taxon>Ascomycota</taxon>
        <taxon>Pezizomycotina</taxon>
        <taxon>Pezizomycetes</taxon>
        <taxon>Pezizales</taxon>
        <taxon>Pyronemataceae</taxon>
        <taxon>Sphaerosporella</taxon>
    </lineage>
</organism>
<reference evidence="3 4" key="1">
    <citation type="submission" date="2019-09" db="EMBL/GenBank/DDBJ databases">
        <title>Draft genome of the ectomycorrhizal ascomycete Sphaerosporella brunnea.</title>
        <authorList>
            <consortium name="DOE Joint Genome Institute"/>
            <person name="Benucci G.M."/>
            <person name="Marozzi G."/>
            <person name="Antonielli L."/>
            <person name="Sanchez S."/>
            <person name="Marco P."/>
            <person name="Wang X."/>
            <person name="Falini L.B."/>
            <person name="Barry K."/>
            <person name="Haridas S."/>
            <person name="Lipzen A."/>
            <person name="Labutti K."/>
            <person name="Grigoriev I.V."/>
            <person name="Murat C."/>
            <person name="Martin F."/>
            <person name="Albertini E."/>
            <person name="Donnini D."/>
            <person name="Bonito G."/>
        </authorList>
    </citation>
    <scope>NUCLEOTIDE SEQUENCE [LARGE SCALE GENOMIC DNA]</scope>
    <source>
        <strain evidence="3 4">Sb_GMNB300</strain>
    </source>
</reference>
<evidence type="ECO:0000313" key="4">
    <source>
        <dbReference type="Proteomes" id="UP000326924"/>
    </source>
</evidence>
<gene>
    <name evidence="3" type="ORF">FN846DRAFT_780086</name>
</gene>
<name>A0A5J5ETE5_9PEZI</name>
<feature type="region of interest" description="Disordered" evidence="1">
    <location>
        <begin position="43"/>
        <end position="67"/>
    </location>
</feature>